<keyword evidence="3" id="KW-1185">Reference proteome</keyword>
<dbReference type="InterPro" id="IPR029063">
    <property type="entry name" value="SAM-dependent_MTases_sf"/>
</dbReference>
<dbReference type="Gene3D" id="3.40.50.150">
    <property type="entry name" value="Vaccinia Virus protein VP39"/>
    <property type="match status" value="1"/>
</dbReference>
<dbReference type="CDD" id="cd02440">
    <property type="entry name" value="AdoMet_MTases"/>
    <property type="match status" value="1"/>
</dbReference>
<dbReference type="Pfam" id="PF08242">
    <property type="entry name" value="Methyltransf_12"/>
    <property type="match status" value="1"/>
</dbReference>
<dbReference type="Proteomes" id="UP001157134">
    <property type="component" value="Unassembled WGS sequence"/>
</dbReference>
<protein>
    <recommendedName>
        <fullName evidence="1">Methyltransferase type 12 domain-containing protein</fullName>
    </recommendedName>
</protein>
<evidence type="ECO:0000313" key="3">
    <source>
        <dbReference type="Proteomes" id="UP001157134"/>
    </source>
</evidence>
<organism evidence="2 3">
    <name type="scientific">Thalassotalea loyana</name>
    <dbReference type="NCBI Taxonomy" id="280483"/>
    <lineage>
        <taxon>Bacteria</taxon>
        <taxon>Pseudomonadati</taxon>
        <taxon>Pseudomonadota</taxon>
        <taxon>Gammaproteobacteria</taxon>
        <taxon>Alteromonadales</taxon>
        <taxon>Colwelliaceae</taxon>
        <taxon>Thalassotalea</taxon>
    </lineage>
</organism>
<reference evidence="2 3" key="1">
    <citation type="submission" date="2023-03" db="EMBL/GenBank/DDBJ databases">
        <title>Thalassotalea loyana LMG 22536T draft genome sequence.</title>
        <authorList>
            <person name="Sawabe T."/>
        </authorList>
    </citation>
    <scope>NUCLEOTIDE SEQUENCE [LARGE SCALE GENOMIC DNA]</scope>
    <source>
        <strain evidence="2 3">LMG 22536</strain>
    </source>
</reference>
<accession>A0ABQ6HD32</accession>
<dbReference type="EMBL" id="BSSV01000001">
    <property type="protein sequence ID" value="GLX84655.1"/>
    <property type="molecule type" value="Genomic_DNA"/>
</dbReference>
<dbReference type="RefSeq" id="WP_284296249.1">
    <property type="nucleotide sequence ID" value="NZ_BSSV01000001.1"/>
</dbReference>
<dbReference type="InterPro" id="IPR013217">
    <property type="entry name" value="Methyltransf_12"/>
</dbReference>
<sequence length="206" mass="23590">MIKDLKTYYQGLFDKHGNSVEAVQHVSQSSQYKRFEILTAVDSEIDSIVDIGCGLGDMYHYLKSAQYSGNYLGLDFVDEFIETANEQFANDQQASFAVFDITKDAMPTSYDYILLSGVFNNNTPNAKDFMFDAIEKMFNACQKGVAFNAMSTYVDFFNDDLFYIDPLEVFDFCKKLGAHVVLKHDYVVKKGSVPYEFTMYLYKDLK</sequence>
<gene>
    <name evidence="2" type="ORF">tloyanaT_09070</name>
</gene>
<dbReference type="SUPFAM" id="SSF53335">
    <property type="entry name" value="S-adenosyl-L-methionine-dependent methyltransferases"/>
    <property type="match status" value="1"/>
</dbReference>
<feature type="domain" description="Methyltransferase type 12" evidence="1">
    <location>
        <begin position="49"/>
        <end position="124"/>
    </location>
</feature>
<proteinExistence type="predicted"/>
<name>A0ABQ6HD32_9GAMM</name>
<comment type="caution">
    <text evidence="2">The sequence shown here is derived from an EMBL/GenBank/DDBJ whole genome shotgun (WGS) entry which is preliminary data.</text>
</comment>
<evidence type="ECO:0000313" key="2">
    <source>
        <dbReference type="EMBL" id="GLX84655.1"/>
    </source>
</evidence>
<evidence type="ECO:0000259" key="1">
    <source>
        <dbReference type="Pfam" id="PF08242"/>
    </source>
</evidence>